<comment type="pathway">
    <text evidence="1">Amino-acid biosynthesis; L-asparagine biosynthesis; L-asparagine from L-aspartate (L-Gln route): step 1/1.</text>
</comment>
<sequence length="622" mass="71475">MCGIFGVISKPNRFNEKTLKNALNMLSHRGPDDWGLEKFNISDKWDVWFGQRRLSILDLSSMGHQPMNKQFLNGNFNSIVFNGEIYNFIDLKKELSDKWEFKSNTDTEVILAGLNLYGVNYCKKLNGMMSLAYLDSSNNKIIFARDRLGKKPLYLYETKDCLVFSSELKAIVNLNLKLTVNQQSLAFYRWLGYIPSNLSIYNECKKLNAASFAELNLGNDYLENLKEQQYWDPFNGYKNKYKYSYKNAIDEFLELLDDATKIRLIADVPVGAFLSGGIDSSLVLSSIKKLNIQDVKAFTVKFDDSNFDESSIAQNTCKQLNFPLNLIHLKESDYHNQISKIPFYYDEPFSDSSQIPTMAISEAAKKYVSVVLTGDGGDEVFLGYPRFSYTKKLNNINRAIRSIYGCDKLIKYGISSNLGKKIFQFILKSFSINSTNIDAKIYKINQILKSQNLYQLYDTILSINPKKDLLEIDQLELSELPDLYSYNMKWHPNYSWQSLEDRSIEEKLAALDLVSYLRDDVLVKVDRGTMAYSLEARSPLLDYRIIEFGTSLPLDFKIKDGIYKRILRDSLSIRLTGNITKLQKKGFGVPLPLNLPKGANLTSSWNIFIENEWKKLFSYNGV</sequence>
<gene>
    <name evidence="12" type="primary">asnB</name>
    <name evidence="12" type="ORF">GCL60_13420</name>
</gene>
<accession>A0A6N6VTR6</accession>
<reference evidence="12 13" key="1">
    <citation type="submission" date="2019-10" db="EMBL/GenBank/DDBJ databases">
        <title>New species of Slilvanegrellaceae.</title>
        <authorList>
            <person name="Pitt A."/>
            <person name="Hahn M.W."/>
        </authorList>
    </citation>
    <scope>NUCLEOTIDE SEQUENCE [LARGE SCALE GENOMIC DNA]</scope>
    <source>
        <strain evidence="12 13">SP-Ram-0.45-NSY-1</strain>
    </source>
</reference>
<protein>
    <recommendedName>
        <fullName evidence="3">asparagine synthase (glutamine-hydrolyzing)</fullName>
        <ecNumber evidence="3">6.3.5.4</ecNumber>
    </recommendedName>
</protein>
<comment type="catalytic activity">
    <reaction evidence="7">
        <text>L-aspartate + L-glutamine + ATP + H2O = L-asparagine + L-glutamate + AMP + diphosphate + H(+)</text>
        <dbReference type="Rhea" id="RHEA:12228"/>
        <dbReference type="ChEBI" id="CHEBI:15377"/>
        <dbReference type="ChEBI" id="CHEBI:15378"/>
        <dbReference type="ChEBI" id="CHEBI:29985"/>
        <dbReference type="ChEBI" id="CHEBI:29991"/>
        <dbReference type="ChEBI" id="CHEBI:30616"/>
        <dbReference type="ChEBI" id="CHEBI:33019"/>
        <dbReference type="ChEBI" id="CHEBI:58048"/>
        <dbReference type="ChEBI" id="CHEBI:58359"/>
        <dbReference type="ChEBI" id="CHEBI:456215"/>
        <dbReference type="EC" id="6.3.5.4"/>
    </reaction>
</comment>
<dbReference type="InterPro" id="IPR006426">
    <property type="entry name" value="Asn_synth_AEB"/>
</dbReference>
<evidence type="ECO:0000256" key="4">
    <source>
        <dbReference type="ARBA" id="ARBA00022741"/>
    </source>
</evidence>
<feature type="domain" description="Glutamine amidotransferase type-2" evidence="11">
    <location>
        <begin position="2"/>
        <end position="218"/>
    </location>
</feature>
<dbReference type="PANTHER" id="PTHR43284:SF1">
    <property type="entry name" value="ASPARAGINE SYNTHETASE"/>
    <property type="match status" value="1"/>
</dbReference>
<evidence type="ECO:0000256" key="10">
    <source>
        <dbReference type="PIRSR" id="PIRSR001589-3"/>
    </source>
</evidence>
<dbReference type="GO" id="GO:0005524">
    <property type="term" value="F:ATP binding"/>
    <property type="evidence" value="ECO:0007669"/>
    <property type="project" value="UniProtKB-KW"/>
</dbReference>
<dbReference type="GO" id="GO:0006529">
    <property type="term" value="P:asparagine biosynthetic process"/>
    <property type="evidence" value="ECO:0007669"/>
    <property type="project" value="UniProtKB-KW"/>
</dbReference>
<dbReference type="CDD" id="cd01991">
    <property type="entry name" value="Asn_synthase_B_C"/>
    <property type="match status" value="1"/>
</dbReference>
<dbReference type="Proteomes" id="UP000437748">
    <property type="component" value="Unassembled WGS sequence"/>
</dbReference>
<dbReference type="GO" id="GO:0004066">
    <property type="term" value="F:asparagine synthase (glutamine-hydrolyzing) activity"/>
    <property type="evidence" value="ECO:0007669"/>
    <property type="project" value="UniProtKB-EC"/>
</dbReference>
<evidence type="ECO:0000256" key="7">
    <source>
        <dbReference type="ARBA" id="ARBA00048741"/>
    </source>
</evidence>
<evidence type="ECO:0000313" key="12">
    <source>
        <dbReference type="EMBL" id="KAB8036839.1"/>
    </source>
</evidence>
<comment type="similarity">
    <text evidence="2">Belongs to the asparagine synthetase family.</text>
</comment>
<keyword evidence="8" id="KW-0061">Asparagine biosynthesis</keyword>
<dbReference type="InterPro" id="IPR029055">
    <property type="entry name" value="Ntn_hydrolases_N"/>
</dbReference>
<keyword evidence="13" id="KW-1185">Reference proteome</keyword>
<dbReference type="InterPro" id="IPR051786">
    <property type="entry name" value="ASN_synthetase/amidase"/>
</dbReference>
<keyword evidence="5 9" id="KW-0067">ATP-binding</keyword>
<proteinExistence type="inferred from homology"/>
<evidence type="ECO:0000256" key="2">
    <source>
        <dbReference type="ARBA" id="ARBA00005752"/>
    </source>
</evidence>
<dbReference type="Pfam" id="PF13537">
    <property type="entry name" value="GATase_7"/>
    <property type="match status" value="1"/>
</dbReference>
<evidence type="ECO:0000256" key="9">
    <source>
        <dbReference type="PIRSR" id="PIRSR001589-2"/>
    </source>
</evidence>
<dbReference type="PROSITE" id="PS51278">
    <property type="entry name" value="GATASE_TYPE_2"/>
    <property type="match status" value="1"/>
</dbReference>
<feature type="binding site" evidence="9">
    <location>
        <position position="106"/>
    </location>
    <ligand>
        <name>L-glutamine</name>
        <dbReference type="ChEBI" id="CHEBI:58359"/>
    </ligand>
</feature>
<dbReference type="RefSeq" id="WP_153421254.1">
    <property type="nucleotide sequence ID" value="NZ_WFLM01000005.1"/>
</dbReference>
<dbReference type="InterPro" id="IPR033738">
    <property type="entry name" value="AsnB_N"/>
</dbReference>
<dbReference type="Pfam" id="PF00733">
    <property type="entry name" value="Asn_synthase"/>
    <property type="match status" value="1"/>
</dbReference>
<dbReference type="Gene3D" id="3.60.20.10">
    <property type="entry name" value="Glutamine Phosphoribosylpyrophosphate, subunit 1, domain 1"/>
    <property type="match status" value="1"/>
</dbReference>
<keyword evidence="4 9" id="KW-0547">Nucleotide-binding</keyword>
<dbReference type="SUPFAM" id="SSF52402">
    <property type="entry name" value="Adenine nucleotide alpha hydrolases-like"/>
    <property type="match status" value="1"/>
</dbReference>
<feature type="binding site" evidence="9">
    <location>
        <position position="300"/>
    </location>
    <ligand>
        <name>ATP</name>
        <dbReference type="ChEBI" id="CHEBI:30616"/>
    </ligand>
</feature>
<evidence type="ECO:0000313" key="13">
    <source>
        <dbReference type="Proteomes" id="UP000437748"/>
    </source>
</evidence>
<evidence type="ECO:0000256" key="1">
    <source>
        <dbReference type="ARBA" id="ARBA00005187"/>
    </source>
</evidence>
<keyword evidence="12" id="KW-0436">Ligase</keyword>
<name>A0A6N6VTR6_9BACT</name>
<dbReference type="EC" id="6.3.5.4" evidence="3"/>
<dbReference type="Gene3D" id="3.40.50.620">
    <property type="entry name" value="HUPs"/>
    <property type="match status" value="2"/>
</dbReference>
<dbReference type="OrthoDB" id="9763290at2"/>
<organism evidence="12 13">
    <name type="scientific">Silvanigrella paludirubra</name>
    <dbReference type="NCBI Taxonomy" id="2499159"/>
    <lineage>
        <taxon>Bacteria</taxon>
        <taxon>Pseudomonadati</taxon>
        <taxon>Bdellovibrionota</taxon>
        <taxon>Oligoflexia</taxon>
        <taxon>Silvanigrellales</taxon>
        <taxon>Silvanigrellaceae</taxon>
        <taxon>Silvanigrella</taxon>
    </lineage>
</organism>
<dbReference type="PANTHER" id="PTHR43284">
    <property type="entry name" value="ASPARAGINE SYNTHETASE (GLUTAMINE-HYDROLYZING)"/>
    <property type="match status" value="1"/>
</dbReference>
<feature type="site" description="Important for beta-aspartyl-AMP intermediate formation" evidence="10">
    <location>
        <position position="375"/>
    </location>
</feature>
<keyword evidence="8" id="KW-0028">Amino-acid biosynthesis</keyword>
<comment type="caution">
    <text evidence="12">The sequence shown here is derived from an EMBL/GenBank/DDBJ whole genome shotgun (WGS) entry which is preliminary data.</text>
</comment>
<dbReference type="PIRSF" id="PIRSF001589">
    <property type="entry name" value="Asn_synthetase_glu-h"/>
    <property type="match status" value="1"/>
</dbReference>
<dbReference type="InterPro" id="IPR017932">
    <property type="entry name" value="GATase_2_dom"/>
</dbReference>
<evidence type="ECO:0000259" key="11">
    <source>
        <dbReference type="PROSITE" id="PS51278"/>
    </source>
</evidence>
<dbReference type="EMBL" id="WFLM01000005">
    <property type="protein sequence ID" value="KAB8036839.1"/>
    <property type="molecule type" value="Genomic_DNA"/>
</dbReference>
<dbReference type="InterPro" id="IPR014729">
    <property type="entry name" value="Rossmann-like_a/b/a_fold"/>
</dbReference>
<evidence type="ECO:0000256" key="8">
    <source>
        <dbReference type="PIRSR" id="PIRSR001589-1"/>
    </source>
</evidence>
<evidence type="ECO:0000256" key="6">
    <source>
        <dbReference type="ARBA" id="ARBA00022962"/>
    </source>
</evidence>
<feature type="active site" description="For GATase activity" evidence="8">
    <location>
        <position position="2"/>
    </location>
</feature>
<evidence type="ECO:0000256" key="5">
    <source>
        <dbReference type="ARBA" id="ARBA00022840"/>
    </source>
</evidence>
<dbReference type="NCBIfam" id="TIGR01536">
    <property type="entry name" value="asn_synth_AEB"/>
    <property type="match status" value="1"/>
</dbReference>
<keyword evidence="6 8" id="KW-0315">Glutamine amidotransferase</keyword>
<dbReference type="InterPro" id="IPR001962">
    <property type="entry name" value="Asn_synthase"/>
</dbReference>
<dbReference type="CDD" id="cd00712">
    <property type="entry name" value="AsnB"/>
    <property type="match status" value="1"/>
</dbReference>
<dbReference type="GO" id="GO:0005829">
    <property type="term" value="C:cytosol"/>
    <property type="evidence" value="ECO:0007669"/>
    <property type="project" value="TreeGrafter"/>
</dbReference>
<evidence type="ECO:0000256" key="3">
    <source>
        <dbReference type="ARBA" id="ARBA00012737"/>
    </source>
</evidence>
<dbReference type="SUPFAM" id="SSF56235">
    <property type="entry name" value="N-terminal nucleophile aminohydrolases (Ntn hydrolases)"/>
    <property type="match status" value="1"/>
</dbReference>
<dbReference type="AlphaFoldDB" id="A0A6N6VTR6"/>